<sequence length="122" mass="13594">MFTTLIVRNARKYGLLRRCSRATAAPPRVSAIISFPRPRLRAARNPKSPLKLSSTSSSPDPFRFITSVTVCNAWSTRRIFDVCTCTLTYTSTFPCANTKSLKPWLVSTPPLFLCSVSPYFGV</sequence>
<evidence type="ECO:0000313" key="1">
    <source>
        <dbReference type="EMBL" id="CDF33024.1"/>
    </source>
</evidence>
<gene>
    <name evidence="1" type="ORF">CHC_T00001854001</name>
</gene>
<dbReference type="Proteomes" id="UP000012073">
    <property type="component" value="Unassembled WGS sequence"/>
</dbReference>
<evidence type="ECO:0000313" key="2">
    <source>
        <dbReference type="Proteomes" id="UP000012073"/>
    </source>
</evidence>
<name>R7Q4U5_CHOCR</name>
<dbReference type="Gramene" id="CDF33024">
    <property type="protein sequence ID" value="CDF33024"/>
    <property type="gene ID" value="CHC_T00001854001"/>
</dbReference>
<dbReference type="GeneID" id="17320544"/>
<dbReference type="KEGG" id="ccp:CHC_T00001854001"/>
<keyword evidence="2" id="KW-1185">Reference proteome</keyword>
<dbReference type="EMBL" id="HG001630">
    <property type="protein sequence ID" value="CDF33024.1"/>
    <property type="molecule type" value="Genomic_DNA"/>
</dbReference>
<proteinExistence type="predicted"/>
<dbReference type="RefSeq" id="XP_005712827.1">
    <property type="nucleotide sequence ID" value="XM_005712770.1"/>
</dbReference>
<dbReference type="AlphaFoldDB" id="R7Q4U5"/>
<reference evidence="2" key="1">
    <citation type="journal article" date="2013" name="Proc. Natl. Acad. Sci. U.S.A.">
        <title>Genome structure and metabolic features in the red seaweed Chondrus crispus shed light on evolution of the Archaeplastida.</title>
        <authorList>
            <person name="Collen J."/>
            <person name="Porcel B."/>
            <person name="Carre W."/>
            <person name="Ball S.G."/>
            <person name="Chaparro C."/>
            <person name="Tonon T."/>
            <person name="Barbeyron T."/>
            <person name="Michel G."/>
            <person name="Noel B."/>
            <person name="Valentin K."/>
            <person name="Elias M."/>
            <person name="Artiguenave F."/>
            <person name="Arun A."/>
            <person name="Aury J.M."/>
            <person name="Barbosa-Neto J.F."/>
            <person name="Bothwell J.H."/>
            <person name="Bouget F.Y."/>
            <person name="Brillet L."/>
            <person name="Cabello-Hurtado F."/>
            <person name="Capella-Gutierrez S."/>
            <person name="Charrier B."/>
            <person name="Cladiere L."/>
            <person name="Cock J.M."/>
            <person name="Coelho S.M."/>
            <person name="Colleoni C."/>
            <person name="Czjzek M."/>
            <person name="Da Silva C."/>
            <person name="Delage L."/>
            <person name="Denoeud F."/>
            <person name="Deschamps P."/>
            <person name="Dittami S.M."/>
            <person name="Gabaldon T."/>
            <person name="Gachon C.M."/>
            <person name="Groisillier A."/>
            <person name="Herve C."/>
            <person name="Jabbari K."/>
            <person name="Katinka M."/>
            <person name="Kloareg B."/>
            <person name="Kowalczyk N."/>
            <person name="Labadie K."/>
            <person name="Leblanc C."/>
            <person name="Lopez P.J."/>
            <person name="McLachlan D.H."/>
            <person name="Meslet-Cladiere L."/>
            <person name="Moustafa A."/>
            <person name="Nehr Z."/>
            <person name="Nyvall Collen P."/>
            <person name="Panaud O."/>
            <person name="Partensky F."/>
            <person name="Poulain J."/>
            <person name="Rensing S.A."/>
            <person name="Rousvoal S."/>
            <person name="Samson G."/>
            <person name="Symeonidi A."/>
            <person name="Weissenbach J."/>
            <person name="Zambounis A."/>
            <person name="Wincker P."/>
            <person name="Boyen C."/>
        </authorList>
    </citation>
    <scope>NUCLEOTIDE SEQUENCE [LARGE SCALE GENOMIC DNA]</scope>
    <source>
        <strain evidence="2">cv. Stackhouse</strain>
    </source>
</reference>
<protein>
    <submittedName>
        <fullName evidence="1">Uncharacterized protein</fullName>
    </submittedName>
</protein>
<organism evidence="1 2">
    <name type="scientific">Chondrus crispus</name>
    <name type="common">Carrageen Irish moss</name>
    <name type="synonym">Polymorpha crispa</name>
    <dbReference type="NCBI Taxonomy" id="2769"/>
    <lineage>
        <taxon>Eukaryota</taxon>
        <taxon>Rhodophyta</taxon>
        <taxon>Florideophyceae</taxon>
        <taxon>Rhodymeniophycidae</taxon>
        <taxon>Gigartinales</taxon>
        <taxon>Gigartinaceae</taxon>
        <taxon>Chondrus</taxon>
    </lineage>
</organism>
<accession>R7Q4U5</accession>